<protein>
    <submittedName>
        <fullName evidence="1">Uncharacterized protein</fullName>
    </submittedName>
</protein>
<evidence type="ECO:0000313" key="2">
    <source>
        <dbReference type="Proteomes" id="UP000261257"/>
    </source>
</evidence>
<gene>
    <name evidence="1" type="ORF">DXC39_04785</name>
</gene>
<dbReference type="Proteomes" id="UP000261257">
    <property type="component" value="Unassembled WGS sequence"/>
</dbReference>
<sequence>MSVAKEEIRQIVIEKTLSVTDVYSPLKELYRIEMPAEMVIHIKEQFFLDWRMAGMAFKLSLLICFYGLY</sequence>
<accession>A0A3E4UEK2</accession>
<dbReference type="AlphaFoldDB" id="A0A3E4UEK2"/>
<proteinExistence type="predicted"/>
<comment type="caution">
    <text evidence="1">The sequence shown here is derived from an EMBL/GenBank/DDBJ whole genome shotgun (WGS) entry which is preliminary data.</text>
</comment>
<dbReference type="EMBL" id="QSSQ01000002">
    <property type="protein sequence ID" value="RGM07796.1"/>
    <property type="molecule type" value="Genomic_DNA"/>
</dbReference>
<reference evidence="1 2" key="1">
    <citation type="submission" date="2018-08" db="EMBL/GenBank/DDBJ databases">
        <title>A genome reference for cultivated species of the human gut microbiota.</title>
        <authorList>
            <person name="Zou Y."/>
            <person name="Xue W."/>
            <person name="Luo G."/>
        </authorList>
    </citation>
    <scope>NUCLEOTIDE SEQUENCE [LARGE SCALE GENOMIC DNA]</scope>
    <source>
        <strain evidence="1 2">TF05-11AC</strain>
    </source>
</reference>
<organism evidence="1 2">
    <name type="scientific">Hungatella hathewayi</name>
    <dbReference type="NCBI Taxonomy" id="154046"/>
    <lineage>
        <taxon>Bacteria</taxon>
        <taxon>Bacillati</taxon>
        <taxon>Bacillota</taxon>
        <taxon>Clostridia</taxon>
        <taxon>Lachnospirales</taxon>
        <taxon>Lachnospiraceae</taxon>
        <taxon>Hungatella</taxon>
    </lineage>
</organism>
<dbReference type="RefSeq" id="WP_117621177.1">
    <property type="nucleotide sequence ID" value="NZ_QRQF01000003.1"/>
</dbReference>
<name>A0A3E4UEK2_9FIRM</name>
<evidence type="ECO:0000313" key="1">
    <source>
        <dbReference type="EMBL" id="RGM07796.1"/>
    </source>
</evidence>